<keyword evidence="1" id="KW-0732">Signal</keyword>
<sequence>MRISLLALAGVATSAATEYDRPDLTGSYWDVSISTQSGRPGYSIRDFSAAFHTPVTAQATEGKCHYSFVPQGTSPPAETDECTQGLKYEWNYTNITFLETTLTLGNDTLWIYGLSTKIETTRRSDGTSSTTKGDGRVDISHYCIQPQSTGGGGCGYANGCVSTECNDKKTGAA</sequence>
<accession>A0AAD4I6I8</accession>
<evidence type="ECO:0000313" key="3">
    <source>
        <dbReference type="Proteomes" id="UP001199106"/>
    </source>
</evidence>
<evidence type="ECO:0008006" key="4">
    <source>
        <dbReference type="Google" id="ProtNLM"/>
    </source>
</evidence>
<evidence type="ECO:0000313" key="2">
    <source>
        <dbReference type="EMBL" id="KAG9185426.1"/>
    </source>
</evidence>
<gene>
    <name evidence="2" type="ORF">G6011_07970</name>
</gene>
<dbReference type="Proteomes" id="UP001199106">
    <property type="component" value="Unassembled WGS sequence"/>
</dbReference>
<dbReference type="AlphaFoldDB" id="A0AAD4I6I8"/>
<protein>
    <recommendedName>
        <fullName evidence="4">AA1-like domain-containing protein</fullName>
    </recommendedName>
</protein>
<feature type="signal peptide" evidence="1">
    <location>
        <begin position="1"/>
        <end position="16"/>
    </location>
</feature>
<proteinExistence type="predicted"/>
<feature type="chain" id="PRO_5042009301" description="AA1-like domain-containing protein" evidence="1">
    <location>
        <begin position="17"/>
        <end position="173"/>
    </location>
</feature>
<evidence type="ECO:0000256" key="1">
    <source>
        <dbReference type="SAM" id="SignalP"/>
    </source>
</evidence>
<dbReference type="EMBL" id="JAANER010000011">
    <property type="protein sequence ID" value="KAG9185426.1"/>
    <property type="molecule type" value="Genomic_DNA"/>
</dbReference>
<keyword evidence="3" id="KW-1185">Reference proteome</keyword>
<organism evidence="2 3">
    <name type="scientific">Alternaria panax</name>
    <dbReference type="NCBI Taxonomy" id="48097"/>
    <lineage>
        <taxon>Eukaryota</taxon>
        <taxon>Fungi</taxon>
        <taxon>Dikarya</taxon>
        <taxon>Ascomycota</taxon>
        <taxon>Pezizomycotina</taxon>
        <taxon>Dothideomycetes</taxon>
        <taxon>Pleosporomycetidae</taxon>
        <taxon>Pleosporales</taxon>
        <taxon>Pleosporineae</taxon>
        <taxon>Pleosporaceae</taxon>
        <taxon>Alternaria</taxon>
        <taxon>Alternaria sect. Panax</taxon>
    </lineage>
</organism>
<name>A0AAD4I6I8_9PLEO</name>
<reference evidence="2" key="1">
    <citation type="submission" date="2021-07" db="EMBL/GenBank/DDBJ databases">
        <title>Genome Resource of American Ginseng Black Spot Pathogen Alternaria panax.</title>
        <authorList>
            <person name="Qiu C."/>
            <person name="Wang W."/>
            <person name="Liu Z."/>
        </authorList>
    </citation>
    <scope>NUCLEOTIDE SEQUENCE</scope>
    <source>
        <strain evidence="2">BNCC115425</strain>
    </source>
</reference>
<comment type="caution">
    <text evidence="2">The sequence shown here is derived from an EMBL/GenBank/DDBJ whole genome shotgun (WGS) entry which is preliminary data.</text>
</comment>